<keyword evidence="1" id="KW-0812">Transmembrane</keyword>
<dbReference type="InterPro" id="IPR053170">
    <property type="entry name" value="Transcription_regulator"/>
</dbReference>
<evidence type="ECO:0000313" key="2">
    <source>
        <dbReference type="EMBL" id="TDQ44136.1"/>
    </source>
</evidence>
<evidence type="ECO:0000256" key="1">
    <source>
        <dbReference type="SAM" id="Phobius"/>
    </source>
</evidence>
<protein>
    <submittedName>
        <fullName evidence="2">Inner membrane protein</fullName>
    </submittedName>
</protein>
<feature type="transmembrane region" description="Helical" evidence="1">
    <location>
        <begin position="215"/>
        <end position="231"/>
    </location>
</feature>
<dbReference type="Pfam" id="PF04307">
    <property type="entry name" value="YdjM"/>
    <property type="match status" value="1"/>
</dbReference>
<reference evidence="2 3" key="1">
    <citation type="submission" date="2019-03" db="EMBL/GenBank/DDBJ databases">
        <title>Genomic Encyclopedia of Type Strains, Phase IV (KMG-IV): sequencing the most valuable type-strain genomes for metagenomic binning, comparative biology and taxonomic classification.</title>
        <authorList>
            <person name="Goeker M."/>
        </authorList>
    </citation>
    <scope>NUCLEOTIDE SEQUENCE [LARGE SCALE GENOMIC DNA]</scope>
    <source>
        <strain evidence="2 3">DSM 103792</strain>
    </source>
</reference>
<feature type="transmembrane region" description="Helical" evidence="1">
    <location>
        <begin position="131"/>
        <end position="154"/>
    </location>
</feature>
<name>A0A4R6UE07_9GAMM</name>
<sequence length="374" mass="42377">MDPIAHTLVGAALAETGLKRLSRYATATLIIGANLPDIDIVAMFWSFDHSLYYRRGWTHGVLALLLLPLLLVGAIGLWHRWRGRRVQSDESFRPGALLALAFLAICTHPFLDWLNTYGVRLLMPFDERWFYGDTLFIVDPWLWLLAAAGVVIACSKSWPSILAWLLLAVAITVLMFETEFATREVRIVWLVAVAVMVALRWRMTSQAATVTVARFSVALLMLYIGVVYGMARTAENIAAERHPTPIAAQSNPVFGRPSSQRLVLVYDDHYRVIRADGGLYEVPRKTPDAIVEQAMASESIKGFVEWMRFPYWQVKETPDSFVISFWDLRYQGPDEPERGIGFVEVELPKKMFRRECRESAIVFDICLKLLPGPS</sequence>
<keyword evidence="1" id="KW-0472">Membrane</keyword>
<dbReference type="RefSeq" id="WP_133593388.1">
    <property type="nucleotide sequence ID" value="NZ_CP037953.1"/>
</dbReference>
<feature type="transmembrane region" description="Helical" evidence="1">
    <location>
        <begin position="161"/>
        <end position="181"/>
    </location>
</feature>
<dbReference type="PANTHER" id="PTHR40031">
    <property type="entry name" value="HYPOTHETICAL MEMBRANE SPANNING PROTEIN"/>
    <property type="match status" value="1"/>
</dbReference>
<comment type="caution">
    <text evidence="2">The sequence shown here is derived from an EMBL/GenBank/DDBJ whole genome shotgun (WGS) entry which is preliminary data.</text>
</comment>
<dbReference type="PANTHER" id="PTHR40031:SF1">
    <property type="entry name" value="MEMBRANE-BOUND METAL-DEPENDENT HYDROLASE"/>
    <property type="match status" value="1"/>
</dbReference>
<organism evidence="2 3">
    <name type="scientific">Permianibacter aggregans</name>
    <dbReference type="NCBI Taxonomy" id="1510150"/>
    <lineage>
        <taxon>Bacteria</taxon>
        <taxon>Pseudomonadati</taxon>
        <taxon>Pseudomonadota</taxon>
        <taxon>Gammaproteobacteria</taxon>
        <taxon>Pseudomonadales</taxon>
        <taxon>Pseudomonadaceae</taxon>
        <taxon>Permianibacter</taxon>
    </lineage>
</organism>
<gene>
    <name evidence="2" type="ORF">EV696_12618</name>
</gene>
<evidence type="ECO:0000313" key="3">
    <source>
        <dbReference type="Proteomes" id="UP000295375"/>
    </source>
</evidence>
<keyword evidence="1" id="KW-1133">Transmembrane helix</keyword>
<dbReference type="InterPro" id="IPR007404">
    <property type="entry name" value="YdjM-like"/>
</dbReference>
<accession>A0A4R6UE07</accession>
<feature type="transmembrane region" description="Helical" evidence="1">
    <location>
        <begin position="91"/>
        <end position="111"/>
    </location>
</feature>
<dbReference type="Proteomes" id="UP000295375">
    <property type="component" value="Unassembled WGS sequence"/>
</dbReference>
<keyword evidence="3" id="KW-1185">Reference proteome</keyword>
<feature type="transmembrane region" description="Helical" evidence="1">
    <location>
        <begin position="187"/>
        <end position="203"/>
    </location>
</feature>
<dbReference type="AlphaFoldDB" id="A0A4R6UE07"/>
<feature type="transmembrane region" description="Helical" evidence="1">
    <location>
        <begin position="24"/>
        <end position="45"/>
    </location>
</feature>
<proteinExistence type="predicted"/>
<dbReference type="EMBL" id="SNYM01000026">
    <property type="protein sequence ID" value="TDQ44136.1"/>
    <property type="molecule type" value="Genomic_DNA"/>
</dbReference>
<feature type="transmembrane region" description="Helical" evidence="1">
    <location>
        <begin position="57"/>
        <end position="79"/>
    </location>
</feature>
<dbReference type="OrthoDB" id="9781927at2"/>